<dbReference type="EMBL" id="JACYCC010000219">
    <property type="protein sequence ID" value="KAF8671240.1"/>
    <property type="molecule type" value="Genomic_DNA"/>
</dbReference>
<feature type="repeat" description="WD" evidence="3">
    <location>
        <begin position="1414"/>
        <end position="1455"/>
    </location>
</feature>
<dbReference type="PROSITE" id="PS50294">
    <property type="entry name" value="WD_REPEATS_REGION"/>
    <property type="match status" value="10"/>
</dbReference>
<feature type="repeat" description="WD" evidence="3">
    <location>
        <begin position="1015"/>
        <end position="1056"/>
    </location>
</feature>
<organism evidence="6 7">
    <name type="scientific">Rhizoctonia solani</name>
    <dbReference type="NCBI Taxonomy" id="456999"/>
    <lineage>
        <taxon>Eukaryota</taxon>
        <taxon>Fungi</taxon>
        <taxon>Dikarya</taxon>
        <taxon>Basidiomycota</taxon>
        <taxon>Agaricomycotina</taxon>
        <taxon>Agaricomycetes</taxon>
        <taxon>Cantharellales</taxon>
        <taxon>Ceratobasidiaceae</taxon>
        <taxon>Rhizoctonia</taxon>
    </lineage>
</organism>
<evidence type="ECO:0000313" key="6">
    <source>
        <dbReference type="EMBL" id="KAF8671240.1"/>
    </source>
</evidence>
<evidence type="ECO:0000256" key="3">
    <source>
        <dbReference type="PROSITE-ProRule" id="PRU00221"/>
    </source>
</evidence>
<feature type="repeat" description="WD" evidence="3">
    <location>
        <begin position="971"/>
        <end position="1012"/>
    </location>
</feature>
<dbReference type="GO" id="GO:1990234">
    <property type="term" value="C:transferase complex"/>
    <property type="evidence" value="ECO:0007669"/>
    <property type="project" value="UniProtKB-ARBA"/>
</dbReference>
<evidence type="ECO:0000259" key="5">
    <source>
        <dbReference type="Pfam" id="PF24883"/>
    </source>
</evidence>
<reference evidence="6" key="1">
    <citation type="submission" date="2020-09" db="EMBL/GenBank/DDBJ databases">
        <title>Comparative genome analyses of four rice-infecting Rhizoctonia solani isolates reveal extensive enrichment of homogalacturonan modification genes.</title>
        <authorList>
            <person name="Lee D.-Y."/>
            <person name="Jeon J."/>
            <person name="Kim K.-T."/>
            <person name="Cheong K."/>
            <person name="Song H."/>
            <person name="Choi G."/>
            <person name="Ko J."/>
            <person name="Opiyo S.O."/>
            <person name="Zuo S."/>
            <person name="Madhav S."/>
            <person name="Lee Y.-H."/>
            <person name="Wang G.-L."/>
        </authorList>
    </citation>
    <scope>NUCLEOTIDE SEQUENCE</scope>
    <source>
        <strain evidence="6">AG1-IA YN-7</strain>
    </source>
</reference>
<feature type="repeat" description="WD" evidence="3">
    <location>
        <begin position="1287"/>
        <end position="1328"/>
    </location>
</feature>
<dbReference type="Proteomes" id="UP000650582">
    <property type="component" value="Unassembled WGS sequence"/>
</dbReference>
<evidence type="ECO:0000256" key="4">
    <source>
        <dbReference type="SAM" id="MobiDB-lite"/>
    </source>
</evidence>
<dbReference type="Pfam" id="PF00400">
    <property type="entry name" value="WD40"/>
    <property type="match status" value="14"/>
</dbReference>
<feature type="repeat" description="WD" evidence="3">
    <location>
        <begin position="1149"/>
        <end position="1190"/>
    </location>
</feature>
<feature type="repeat" description="WD" evidence="3">
    <location>
        <begin position="1105"/>
        <end position="1146"/>
    </location>
</feature>
<evidence type="ECO:0000256" key="2">
    <source>
        <dbReference type="ARBA" id="ARBA00022737"/>
    </source>
</evidence>
<dbReference type="CDD" id="cd00200">
    <property type="entry name" value="WD40"/>
    <property type="match status" value="2"/>
</dbReference>
<dbReference type="InterPro" id="IPR036322">
    <property type="entry name" value="WD40_repeat_dom_sf"/>
</dbReference>
<evidence type="ECO:0000256" key="1">
    <source>
        <dbReference type="ARBA" id="ARBA00022574"/>
    </source>
</evidence>
<feature type="domain" description="Nephrocystin 3-like N-terminal" evidence="5">
    <location>
        <begin position="383"/>
        <end position="541"/>
    </location>
</feature>
<dbReference type="InterPro" id="IPR056884">
    <property type="entry name" value="NPHP3-like_N"/>
</dbReference>
<dbReference type="Gene3D" id="2.130.10.10">
    <property type="entry name" value="YVTN repeat-like/Quinoprotein amine dehydrogenase"/>
    <property type="match status" value="6"/>
</dbReference>
<sequence>MDPPPAMPPNSPTHTSEQSQSPEINISHVKADPECKFSGQIFVDEDVVCSLPWIESTVPLKWSGLLPWNAPLSSEITLRVCRSVKDKSRHYYFPPFSIPEVDETGELTLALSEARWSATIRFLTLKVAEHSFPSALEKLNLLEDKREAPNPEAAEKGLFKHVLQFTRFATEPLAQVLPEKTIKMSLVIVMNTWELSDQQAQLDERIKSILQNLICIRDVNDMTHRVSSSALASAIGSSEQPIRCILGLLEQISIYMHNQLSTNNLVCIPTDKEERGDTDSMDEDLARLKDLAVSFRDSWMPMGALQDTNNPVDNDQPDITNQDTYAEAIIPDRADSFGMLNHGASIAIDPHQILDLLRPAEPSGYDPDQACLDGTREAILATLIKWTQTRHTSESLMWISGQVGMGKTAIATSLCQRLHNARALAASFFFQPNDPESSSPLRLFNNLIRAIAIQCPPYAQEVAKAIRMDRGLCTSHVGTRYEYLIKRPLQKLRSLSFPATLSVVIDGLSESGEYDTRERTLRMLYEMSRLVPWLKIVIAARPTLDIQAFFENHCPDQPIIHVQDYDAASDIRAYIIDKLGLTARQDYWPQDSMDKLGSMAQGVFLWAALAVRYIKSSMFPSLPRLHRILNNQKSPVTDRFDAVYTKALETAMGGDDDVKEAFRQCTGAILATSEREPLALPDFQYLILVAGRIDPLTLERVAKSLATLLLVTEGQRSRFHHPSFKDFITTPSRSGQFRVQPDRYETEPAVCCLQVMHRDLRFNICKLETSHLLNSQVPDLHNRIESCIGPALKYACMHWIDHLIASPSQMALNELKKLLEGPQVMYWVEVMSLLGYVNEAIPRLSDLMSLELTQVEGWAEVVPWIKDLHRFILSFYDAISTSTPHIYISALAFAPCGSLTAQRMRHYFPNTISLAQSSSPLWHPCVKANSYHQAVQSLSISPNGKMVITGHLDGSVCLQDAQTGSHISGALVGHTNPVTCITFSGDGKLAASSSYDTTIRLWDVSLKAEIASHVLAGHSGPVNSVTFHPGAALLASGSSDRTIRFWNTKSMSPIGLPYTEHSGSVTSVMFSLDGAKLVSGSSDRTIRVWSVDIVDQKLCVNPLVITGHSDSITCVTVSPDGTKIVSGSIDKTVRMWDAGTGKEASCKPQTNHHMSITCVRFSPCGKLVASSSLDGGIQLYSTKTMSPAASMFHHTNSVNSIEFLPNGLYVMSGSSDMTTRMWEINRLPRNSNCHRDMAVGSLVGHTSGIYCIAISNDGTRIISGALSLENNIRMWDAQTGNLIGSPLTGHSAAVWGVSISPDNTHILSGSFDRTLKLWNTATQTAIHSYQHTSPIRCVAFSPDGTLIAFGCDDGDVYVFEAAGWKVPGTALRHSSSHALSVAFSPDGATLASAYSDRTIALWNIATRSRSDIPLSGHTDWVRSVAFSPCGTQLASGSDDRTVRLWNVKTGDMIQELKGHTYRVTSVAFSYNGLYIASGSCDNTVRVWNAKTGELIGQPFAEHSDQVHAVAFSPDDRYLISGSDDKTITVRRISAPPGTFCWPLNPYNLSPHSHYPGWTSNYEYLSFWLPPHYQQPGQFLSSSAESPCPQTLLDYSKFVQGDAWIDVASESIRRSMHSLS</sequence>
<dbReference type="SUPFAM" id="SSF50978">
    <property type="entry name" value="WD40 repeat-like"/>
    <property type="match status" value="2"/>
</dbReference>
<dbReference type="PANTHER" id="PTHR22847:SF637">
    <property type="entry name" value="WD REPEAT DOMAIN 5B"/>
    <property type="match status" value="1"/>
</dbReference>
<name>A0A8H7LJD1_9AGAM</name>
<gene>
    <name evidence="6" type="ORF">RHS04_08394</name>
</gene>
<dbReference type="InterPro" id="IPR019775">
    <property type="entry name" value="WD40_repeat_CS"/>
</dbReference>
<dbReference type="PANTHER" id="PTHR22847">
    <property type="entry name" value="WD40 REPEAT PROTEIN"/>
    <property type="match status" value="1"/>
</dbReference>
<keyword evidence="2" id="KW-0677">Repeat</keyword>
<dbReference type="GO" id="GO:0005634">
    <property type="term" value="C:nucleus"/>
    <property type="evidence" value="ECO:0007669"/>
    <property type="project" value="TreeGrafter"/>
</dbReference>
<feature type="region of interest" description="Disordered" evidence="4">
    <location>
        <begin position="1"/>
        <end position="22"/>
    </location>
</feature>
<dbReference type="SMART" id="SM00320">
    <property type="entry name" value="WD40"/>
    <property type="match status" value="14"/>
</dbReference>
<feature type="repeat" description="WD" evidence="3">
    <location>
        <begin position="928"/>
        <end position="969"/>
    </location>
</feature>
<dbReference type="Gene3D" id="3.40.50.300">
    <property type="entry name" value="P-loop containing nucleotide triphosphate hydrolases"/>
    <property type="match status" value="1"/>
</dbReference>
<dbReference type="Pfam" id="PF24883">
    <property type="entry name" value="NPHP3_N"/>
    <property type="match status" value="1"/>
</dbReference>
<keyword evidence="1 3" id="KW-0853">WD repeat</keyword>
<dbReference type="PROSITE" id="PS00678">
    <property type="entry name" value="WD_REPEATS_1"/>
    <property type="match status" value="6"/>
</dbReference>
<feature type="compositionally biased region" description="Pro residues" evidence="4">
    <location>
        <begin position="1"/>
        <end position="11"/>
    </location>
</feature>
<dbReference type="InterPro" id="IPR001680">
    <property type="entry name" value="WD40_rpt"/>
</dbReference>
<dbReference type="InterPro" id="IPR015943">
    <property type="entry name" value="WD40/YVTN_repeat-like_dom_sf"/>
</dbReference>
<evidence type="ECO:0000313" key="7">
    <source>
        <dbReference type="Proteomes" id="UP000650582"/>
    </source>
</evidence>
<feature type="repeat" description="WD" evidence="3">
    <location>
        <begin position="1371"/>
        <end position="1412"/>
    </location>
</feature>
<dbReference type="InterPro" id="IPR027417">
    <property type="entry name" value="P-loop_NTPase"/>
</dbReference>
<protein>
    <submittedName>
        <fullName evidence="6">WD40 repeat-like protein</fullName>
    </submittedName>
</protein>
<dbReference type="InterPro" id="IPR020472">
    <property type="entry name" value="WD40_PAC1"/>
</dbReference>
<feature type="repeat" description="WD" evidence="3">
    <location>
        <begin position="1058"/>
        <end position="1092"/>
    </location>
</feature>
<dbReference type="PROSITE" id="PS50082">
    <property type="entry name" value="WD_REPEATS_2"/>
    <property type="match status" value="13"/>
</dbReference>
<proteinExistence type="predicted"/>
<feature type="repeat" description="WD" evidence="3">
    <location>
        <begin position="1328"/>
        <end position="1360"/>
    </location>
</feature>
<feature type="repeat" description="WD" evidence="3">
    <location>
        <begin position="1499"/>
        <end position="1529"/>
    </location>
</feature>
<accession>A0A8H7LJD1</accession>
<feature type="repeat" description="WD" evidence="3">
    <location>
        <begin position="1191"/>
        <end position="1225"/>
    </location>
</feature>
<comment type="caution">
    <text evidence="6">The sequence shown here is derived from an EMBL/GenBank/DDBJ whole genome shotgun (WGS) entry which is preliminary data.</text>
</comment>
<feature type="repeat" description="WD" evidence="3">
    <location>
        <begin position="1456"/>
        <end position="1497"/>
    </location>
</feature>
<feature type="compositionally biased region" description="Polar residues" evidence="4">
    <location>
        <begin position="13"/>
        <end position="22"/>
    </location>
</feature>
<dbReference type="PRINTS" id="PR00320">
    <property type="entry name" value="GPROTEINBRPT"/>
</dbReference>